<evidence type="ECO:0000313" key="3">
    <source>
        <dbReference type="Proteomes" id="UP000659496"/>
    </source>
</evidence>
<dbReference type="GO" id="GO:0016301">
    <property type="term" value="F:kinase activity"/>
    <property type="evidence" value="ECO:0007669"/>
    <property type="project" value="UniProtKB-KW"/>
</dbReference>
<protein>
    <submittedName>
        <fullName evidence="2">Histidine kinase</fullName>
    </submittedName>
</protein>
<keyword evidence="2" id="KW-0418">Kinase</keyword>
<feature type="transmembrane region" description="Helical" evidence="1">
    <location>
        <begin position="7"/>
        <end position="23"/>
    </location>
</feature>
<keyword evidence="3" id="KW-1185">Reference proteome</keyword>
<keyword evidence="1" id="KW-1133">Transmembrane helix</keyword>
<organism evidence="2 3">
    <name type="scientific">Sporosarcina gallistercoris</name>
    <dbReference type="NCBI Taxonomy" id="2762245"/>
    <lineage>
        <taxon>Bacteria</taxon>
        <taxon>Bacillati</taxon>
        <taxon>Bacillota</taxon>
        <taxon>Bacilli</taxon>
        <taxon>Bacillales</taxon>
        <taxon>Caryophanaceae</taxon>
        <taxon>Sporosarcina</taxon>
    </lineage>
</organism>
<keyword evidence="1" id="KW-0812">Transmembrane</keyword>
<feature type="transmembrane region" description="Helical" evidence="1">
    <location>
        <begin position="35"/>
        <end position="53"/>
    </location>
</feature>
<name>A0ABR8PHC9_9BACL</name>
<dbReference type="EMBL" id="JACSQY010000002">
    <property type="protein sequence ID" value="MBD7907564.1"/>
    <property type="molecule type" value="Genomic_DNA"/>
</dbReference>
<keyword evidence="2" id="KW-0808">Transferase</keyword>
<evidence type="ECO:0000313" key="2">
    <source>
        <dbReference type="EMBL" id="MBD7907564.1"/>
    </source>
</evidence>
<evidence type="ECO:0000256" key="1">
    <source>
        <dbReference type="SAM" id="Phobius"/>
    </source>
</evidence>
<keyword evidence="1" id="KW-0472">Membrane</keyword>
<dbReference type="Proteomes" id="UP000659496">
    <property type="component" value="Unassembled WGS sequence"/>
</dbReference>
<dbReference type="RefSeq" id="WP_025782849.1">
    <property type="nucleotide sequence ID" value="NZ_JACSQY010000002.1"/>
</dbReference>
<gene>
    <name evidence="2" type="ORF">H9659_04355</name>
</gene>
<sequence length="61" mass="6942">MRAFKFVIPMVLLVGGVAWVMLNKNFTDVPVMSRFYITLGAMVLSGVISFFLFPKDEGKRR</sequence>
<reference evidence="2 3" key="1">
    <citation type="submission" date="2020-08" db="EMBL/GenBank/DDBJ databases">
        <title>A Genomic Blueprint of the Chicken Gut Microbiome.</title>
        <authorList>
            <person name="Gilroy R."/>
            <person name="Ravi A."/>
            <person name="Getino M."/>
            <person name="Pursley I."/>
            <person name="Horton D.L."/>
            <person name="Alikhan N.-F."/>
            <person name="Baker D."/>
            <person name="Gharbi K."/>
            <person name="Hall N."/>
            <person name="Watson M."/>
            <person name="Adriaenssens E.M."/>
            <person name="Foster-Nyarko E."/>
            <person name="Jarju S."/>
            <person name="Secka A."/>
            <person name="Antonio M."/>
            <person name="Oren A."/>
            <person name="Chaudhuri R."/>
            <person name="La Ragione R.M."/>
            <person name="Hildebrand F."/>
            <person name="Pallen M.J."/>
        </authorList>
    </citation>
    <scope>NUCLEOTIDE SEQUENCE [LARGE SCALE GENOMIC DNA]</scope>
    <source>
        <strain evidence="2 3">Sa3CUA8</strain>
    </source>
</reference>
<proteinExistence type="predicted"/>
<comment type="caution">
    <text evidence="2">The sequence shown here is derived from an EMBL/GenBank/DDBJ whole genome shotgun (WGS) entry which is preliminary data.</text>
</comment>
<accession>A0ABR8PHC9</accession>